<accession>A0A1H9CIT2</accession>
<evidence type="ECO:0000259" key="1">
    <source>
        <dbReference type="PROSITE" id="PS51186"/>
    </source>
</evidence>
<dbReference type="RefSeq" id="WP_092495340.1">
    <property type="nucleotide sequence ID" value="NZ_FOFG01000002.1"/>
</dbReference>
<dbReference type="EMBL" id="FOFG01000002">
    <property type="protein sequence ID" value="SEQ01112.1"/>
    <property type="molecule type" value="Genomic_DNA"/>
</dbReference>
<dbReference type="InterPro" id="IPR016181">
    <property type="entry name" value="Acyl_CoA_acyltransferase"/>
</dbReference>
<evidence type="ECO:0000313" key="2">
    <source>
        <dbReference type="EMBL" id="SEQ01112.1"/>
    </source>
</evidence>
<dbReference type="Proteomes" id="UP000199647">
    <property type="component" value="Unassembled WGS sequence"/>
</dbReference>
<reference evidence="2 3" key="1">
    <citation type="submission" date="2016-10" db="EMBL/GenBank/DDBJ databases">
        <authorList>
            <person name="de Groot N.N."/>
        </authorList>
    </citation>
    <scope>NUCLEOTIDE SEQUENCE [LARGE SCALE GENOMIC DNA]</scope>
    <source>
        <strain evidence="2 3">A52C2</strain>
    </source>
</reference>
<evidence type="ECO:0000313" key="3">
    <source>
        <dbReference type="Proteomes" id="UP000199647"/>
    </source>
</evidence>
<keyword evidence="3" id="KW-1185">Reference proteome</keyword>
<feature type="domain" description="N-acetyltransferase" evidence="1">
    <location>
        <begin position="33"/>
        <end position="179"/>
    </location>
</feature>
<proteinExistence type="predicted"/>
<dbReference type="Gene3D" id="3.40.630.30">
    <property type="match status" value="1"/>
</dbReference>
<dbReference type="GO" id="GO:0016747">
    <property type="term" value="F:acyltransferase activity, transferring groups other than amino-acyl groups"/>
    <property type="evidence" value="ECO:0007669"/>
    <property type="project" value="InterPro"/>
</dbReference>
<dbReference type="STRING" id="1855383.SAMN05216548_102165"/>
<dbReference type="InterPro" id="IPR000182">
    <property type="entry name" value="GNAT_dom"/>
</dbReference>
<name>A0A1H9CIT2_9HYPH</name>
<organism evidence="2 3">
    <name type="scientific">Faunimonas pinastri</name>
    <dbReference type="NCBI Taxonomy" id="1855383"/>
    <lineage>
        <taxon>Bacteria</taxon>
        <taxon>Pseudomonadati</taxon>
        <taxon>Pseudomonadota</taxon>
        <taxon>Alphaproteobacteria</taxon>
        <taxon>Hyphomicrobiales</taxon>
        <taxon>Afifellaceae</taxon>
        <taxon>Faunimonas</taxon>
    </lineage>
</organism>
<dbReference type="Pfam" id="PF00583">
    <property type="entry name" value="Acetyltransf_1"/>
    <property type="match status" value="1"/>
</dbReference>
<sequence length="179" mass="20361">MNDDSSLVSTVITYLEMTAPPARLPTMPSGIRLALMKAEQIPVHFYRYLYDRVGREWLWAERLRLSDEMLGAQLRREGTEVYVLYANGCPAGYFELAFRNGSCNIVYFGLMPEWIGRRIGPWFLGTAVSTAFSRKIARLTVNTCTLDHPSALGTYQRMGFVPTGREERSFHLPPGFQRG</sequence>
<dbReference type="PROSITE" id="PS51186">
    <property type="entry name" value="GNAT"/>
    <property type="match status" value="1"/>
</dbReference>
<keyword evidence="2" id="KW-0808">Transferase</keyword>
<dbReference type="AlphaFoldDB" id="A0A1H9CIT2"/>
<dbReference type="SUPFAM" id="SSF55729">
    <property type="entry name" value="Acyl-CoA N-acyltransferases (Nat)"/>
    <property type="match status" value="1"/>
</dbReference>
<protein>
    <submittedName>
        <fullName evidence="2">Acetyltransferase (GNAT) domain-containing protein</fullName>
    </submittedName>
</protein>
<gene>
    <name evidence="2" type="ORF">SAMN05216548_102165</name>
</gene>